<dbReference type="PANTHER" id="PTHR16320">
    <property type="entry name" value="SPHINGOMYELINASE FAMILY MEMBER"/>
    <property type="match status" value="1"/>
</dbReference>
<dbReference type="Proteomes" id="UP000549394">
    <property type="component" value="Unassembled WGS sequence"/>
</dbReference>
<comment type="caution">
    <text evidence="3">The sequence shown here is derived from an EMBL/GenBank/DDBJ whole genome shotgun (WGS) entry which is preliminary data.</text>
</comment>
<dbReference type="InterPro" id="IPR038772">
    <property type="entry name" value="Sph/SMPD2-like"/>
</dbReference>
<dbReference type="AlphaFoldDB" id="A0A7I8W0J6"/>
<evidence type="ECO:0000256" key="2">
    <source>
        <dbReference type="SAM" id="SignalP"/>
    </source>
</evidence>
<accession>A0A7I8W0J6</accession>
<reference evidence="3 4" key="1">
    <citation type="submission" date="2020-08" db="EMBL/GenBank/DDBJ databases">
        <authorList>
            <person name="Hejnol A."/>
        </authorList>
    </citation>
    <scope>NUCLEOTIDE SEQUENCE [LARGE SCALE GENOMIC DNA]</scope>
</reference>
<dbReference type="SUPFAM" id="SSF56219">
    <property type="entry name" value="DNase I-like"/>
    <property type="match status" value="1"/>
</dbReference>
<keyword evidence="2" id="KW-0732">Signal</keyword>
<feature type="signal peptide" evidence="2">
    <location>
        <begin position="1"/>
        <end position="17"/>
    </location>
</feature>
<keyword evidence="4" id="KW-1185">Reference proteome</keyword>
<dbReference type="GO" id="GO:0004767">
    <property type="term" value="F:sphingomyelin phosphodiesterase activity"/>
    <property type="evidence" value="ECO:0007669"/>
    <property type="project" value="UniProtKB-EC"/>
</dbReference>
<dbReference type="OrthoDB" id="10010057at2759"/>
<dbReference type="InterPro" id="IPR036691">
    <property type="entry name" value="Endo/exonu/phosph_ase_sf"/>
</dbReference>
<evidence type="ECO:0000313" key="3">
    <source>
        <dbReference type="EMBL" id="CAD5121666.1"/>
    </source>
</evidence>
<gene>
    <name evidence="3" type="ORF">DGYR_LOCUS9587</name>
</gene>
<protein>
    <recommendedName>
        <fullName evidence="1">sphingomyelin phosphodiesterase</fullName>
        <ecNumber evidence="1">3.1.4.12</ecNumber>
    </recommendedName>
</protein>
<proteinExistence type="predicted"/>
<feature type="chain" id="PRO_5029566274" description="sphingomyelin phosphodiesterase" evidence="2">
    <location>
        <begin position="18"/>
        <end position="400"/>
    </location>
</feature>
<dbReference type="EMBL" id="CAJFCJ010000014">
    <property type="protein sequence ID" value="CAD5121666.1"/>
    <property type="molecule type" value="Genomic_DNA"/>
</dbReference>
<dbReference type="PANTHER" id="PTHR16320:SF23">
    <property type="entry name" value="SPHINGOMYELINASE C 1"/>
    <property type="match status" value="1"/>
</dbReference>
<evidence type="ECO:0000256" key="1">
    <source>
        <dbReference type="ARBA" id="ARBA00012369"/>
    </source>
</evidence>
<dbReference type="EC" id="3.1.4.12" evidence="1"/>
<evidence type="ECO:0000313" key="4">
    <source>
        <dbReference type="Proteomes" id="UP000549394"/>
    </source>
</evidence>
<dbReference type="Gene3D" id="3.60.10.10">
    <property type="entry name" value="Endonuclease/exonuclease/phosphatase"/>
    <property type="match status" value="1"/>
</dbReference>
<sequence length="400" mass="45919">MLLKALFLFSLLAIAHGCCKKRCKSDSLENPFNGKCYQIPPEPERPAVWLDDCDRVPSDCDNYGLIYDLQHPKGDGPWCSSGQKIRCLLPEKPKLTVTGAKEFKIISINVMERNYYMTLDGQNERTCRIVPWLLSNFPNLDAIAFQETFMGGCFSNKLNLRDILTYYGFKYQTETIYSTLKILNGGTFIASKWPIVDEYGKIFTTANPWTFEYFVAKGVSYGKIVKTVESEQMTYNVMTTHMQSSGSNYYREAQCREWADFSKSLDIPSNEALIFSGDLNMDVTDPSLKSCIDLLNGTLPEISGFQKASYDPNSNDILQIEDMYKQTMLIDFVFPSKMHRQPEKASQEIIQMKSNDYFKICYCSICVSRTRHVFPDDDCERVAWIQQLSDHYAVLGHFKF</sequence>
<organism evidence="3 4">
    <name type="scientific">Dimorphilus gyrociliatus</name>
    <dbReference type="NCBI Taxonomy" id="2664684"/>
    <lineage>
        <taxon>Eukaryota</taxon>
        <taxon>Metazoa</taxon>
        <taxon>Spiralia</taxon>
        <taxon>Lophotrochozoa</taxon>
        <taxon>Annelida</taxon>
        <taxon>Polychaeta</taxon>
        <taxon>Polychaeta incertae sedis</taxon>
        <taxon>Dinophilidae</taxon>
        <taxon>Dimorphilus</taxon>
    </lineage>
</organism>
<name>A0A7I8W0J6_9ANNE</name>